<dbReference type="EMBL" id="FOSG01000006">
    <property type="protein sequence ID" value="SFK44265.1"/>
    <property type="molecule type" value="Genomic_DNA"/>
</dbReference>
<dbReference type="GO" id="GO:0043138">
    <property type="term" value="F:3'-5' DNA helicase activity"/>
    <property type="evidence" value="ECO:0007669"/>
    <property type="project" value="TreeGrafter"/>
</dbReference>
<dbReference type="SUPFAM" id="SSF52540">
    <property type="entry name" value="P-loop containing nucleoside triphosphate hydrolases"/>
    <property type="match status" value="1"/>
</dbReference>
<evidence type="ECO:0000256" key="4">
    <source>
        <dbReference type="ARBA" id="ARBA00022840"/>
    </source>
</evidence>
<gene>
    <name evidence="7" type="ORF">SAMN05192584_10651</name>
</gene>
<dbReference type="GO" id="GO:0005829">
    <property type="term" value="C:cytosol"/>
    <property type="evidence" value="ECO:0007669"/>
    <property type="project" value="TreeGrafter"/>
</dbReference>
<evidence type="ECO:0000259" key="5">
    <source>
        <dbReference type="Pfam" id="PF00580"/>
    </source>
</evidence>
<reference evidence="8" key="1">
    <citation type="submission" date="2016-10" db="EMBL/GenBank/DDBJ databases">
        <authorList>
            <person name="Varghese N."/>
            <person name="Submissions S."/>
        </authorList>
    </citation>
    <scope>NUCLEOTIDE SEQUENCE [LARGE SCALE GENOMIC DNA]</scope>
    <source>
        <strain evidence="8">PL19</strain>
    </source>
</reference>
<dbReference type="PANTHER" id="PTHR11070">
    <property type="entry name" value="UVRD / RECB / PCRA DNA HELICASE FAMILY MEMBER"/>
    <property type="match status" value="1"/>
</dbReference>
<dbReference type="InterPro" id="IPR027417">
    <property type="entry name" value="P-loop_NTPase"/>
</dbReference>
<dbReference type="Pfam" id="PF06259">
    <property type="entry name" value="Abhydrolase_8"/>
    <property type="match status" value="1"/>
</dbReference>
<keyword evidence="2" id="KW-0378">Hydrolase</keyword>
<feature type="domain" description="UvrD-like helicase ATP-binding" evidence="5">
    <location>
        <begin position="19"/>
        <end position="73"/>
    </location>
</feature>
<dbReference type="PANTHER" id="PTHR11070:SF45">
    <property type="entry name" value="DNA 3'-5' HELICASE"/>
    <property type="match status" value="1"/>
</dbReference>
<keyword evidence="1" id="KW-0547">Nucleotide-binding</keyword>
<dbReference type="GO" id="GO:0000725">
    <property type="term" value="P:recombinational repair"/>
    <property type="evidence" value="ECO:0007669"/>
    <property type="project" value="TreeGrafter"/>
</dbReference>
<evidence type="ECO:0000256" key="1">
    <source>
        <dbReference type="ARBA" id="ARBA00022741"/>
    </source>
</evidence>
<dbReference type="Pfam" id="PF00580">
    <property type="entry name" value="UvrD-helicase"/>
    <property type="match status" value="1"/>
</dbReference>
<dbReference type="InterPro" id="IPR000212">
    <property type="entry name" value="DNA_helicase_UvrD/REP"/>
</dbReference>
<evidence type="ECO:0000313" key="7">
    <source>
        <dbReference type="EMBL" id="SFK44265.1"/>
    </source>
</evidence>
<dbReference type="GO" id="GO:0016787">
    <property type="term" value="F:hydrolase activity"/>
    <property type="evidence" value="ECO:0007669"/>
    <property type="project" value="UniProtKB-KW"/>
</dbReference>
<keyword evidence="3 7" id="KW-0347">Helicase</keyword>
<feature type="domain" description="DUF1023" evidence="6">
    <location>
        <begin position="301"/>
        <end position="462"/>
    </location>
</feature>
<evidence type="ECO:0000256" key="2">
    <source>
        <dbReference type="ARBA" id="ARBA00022801"/>
    </source>
</evidence>
<evidence type="ECO:0000256" key="3">
    <source>
        <dbReference type="ARBA" id="ARBA00022806"/>
    </source>
</evidence>
<name>A0A1I3ZJQ8_9ACTN</name>
<dbReference type="InterPro" id="IPR010427">
    <property type="entry name" value="DUF1023"/>
</dbReference>
<sequence length="513" mass="53669">MRQAGERAFLQVRAEAARVAEELGERPFRHVVVDEAQDLHPAQWRFLRSLSAPGPDDLFIAGDTRQRIYGNRVSLHSLGIPVMGRSHRLRINYRTTQEIPLWSASLLTGEEPDDMGCQAPPDPPPPAFCRPPESPHLTRCSPRTENNGCCPTPYPGITADLAPRSDAPLPAAFLPSHRHHGRDGGEGRMRRFRKTLITALLTALLAGGTAGRAAASAQSPPIGPLPGTAAWLADGFPGKEPPDPATAGPHEVAAFFAGLTGAQQRGLVRDHPTVVGNLDGAPVHLRYEANAHAGDQVLAYDPRGRGMIAQVAGDLENAAHIAVIVPGSDTGLSAFGTTAQQAAALQEEAGDDTAVIAWAGYTTPSGIGPDLATGRLAEAGAERLTRFTDGLDAAGLPDPSLFCHSYGSVVCGLAASDTDAGDIVVMGSPGMRADDVTALGTDARVWAAKSPKDWIDRVPNVEILGLGHGADPTSPGFGATVLPADDVPAHDGYLTPGTSTLTAFAAITRGDLR</sequence>
<dbReference type="Gene3D" id="3.40.50.300">
    <property type="entry name" value="P-loop containing nucleotide triphosphate hydrolases"/>
    <property type="match status" value="1"/>
</dbReference>
<proteinExistence type="predicted"/>
<dbReference type="AlphaFoldDB" id="A0A1I3ZJQ8"/>
<dbReference type="Proteomes" id="UP000198928">
    <property type="component" value="Unassembled WGS sequence"/>
</dbReference>
<accession>A0A1I3ZJQ8</accession>
<protein>
    <submittedName>
        <fullName evidence="7">UvrD/REP helicase N-terminal domain-containing protein</fullName>
    </submittedName>
</protein>
<keyword evidence="4" id="KW-0067">ATP-binding</keyword>
<dbReference type="GO" id="GO:0003677">
    <property type="term" value="F:DNA binding"/>
    <property type="evidence" value="ECO:0007669"/>
    <property type="project" value="InterPro"/>
</dbReference>
<organism evidence="7 8">
    <name type="scientific">Streptomyces pini</name>
    <dbReference type="NCBI Taxonomy" id="1520580"/>
    <lineage>
        <taxon>Bacteria</taxon>
        <taxon>Bacillati</taxon>
        <taxon>Actinomycetota</taxon>
        <taxon>Actinomycetes</taxon>
        <taxon>Kitasatosporales</taxon>
        <taxon>Streptomycetaceae</taxon>
        <taxon>Streptomyces</taxon>
    </lineage>
</organism>
<dbReference type="InterPro" id="IPR014016">
    <property type="entry name" value="UvrD-like_ATP-bd"/>
</dbReference>
<evidence type="ECO:0000313" key="8">
    <source>
        <dbReference type="Proteomes" id="UP000198928"/>
    </source>
</evidence>
<keyword evidence="8" id="KW-1185">Reference proteome</keyword>
<dbReference type="GO" id="GO:0005524">
    <property type="term" value="F:ATP binding"/>
    <property type="evidence" value="ECO:0007669"/>
    <property type="project" value="UniProtKB-KW"/>
</dbReference>
<evidence type="ECO:0000259" key="6">
    <source>
        <dbReference type="Pfam" id="PF06259"/>
    </source>
</evidence>